<evidence type="ECO:0000313" key="4">
    <source>
        <dbReference type="EMBL" id="GEO33518.1"/>
    </source>
</evidence>
<evidence type="ECO:0000256" key="1">
    <source>
        <dbReference type="ARBA" id="ARBA00007362"/>
    </source>
</evidence>
<feature type="transmembrane region" description="Helical" evidence="2">
    <location>
        <begin position="84"/>
        <end position="102"/>
    </location>
</feature>
<dbReference type="SUPFAM" id="SSF103481">
    <property type="entry name" value="Multidrug resistance efflux transporter EmrE"/>
    <property type="match status" value="2"/>
</dbReference>
<feature type="transmembrane region" description="Helical" evidence="2">
    <location>
        <begin position="222"/>
        <end position="242"/>
    </location>
</feature>
<dbReference type="EMBL" id="BJYY01000010">
    <property type="protein sequence ID" value="GEO33518.1"/>
    <property type="molecule type" value="Genomic_DNA"/>
</dbReference>
<dbReference type="Proteomes" id="UP000321181">
    <property type="component" value="Unassembled WGS sequence"/>
</dbReference>
<feature type="transmembrane region" description="Helical" evidence="2">
    <location>
        <begin position="58"/>
        <end position="78"/>
    </location>
</feature>
<feature type="transmembrane region" description="Helical" evidence="2">
    <location>
        <begin position="109"/>
        <end position="128"/>
    </location>
</feature>
<keyword evidence="2" id="KW-0812">Transmembrane</keyword>
<proteinExistence type="inferred from homology"/>
<keyword evidence="2" id="KW-0472">Membrane</keyword>
<gene>
    <name evidence="4" type="ORF">CAE01nite_12430</name>
</gene>
<feature type="domain" description="EamA" evidence="3">
    <location>
        <begin position="132"/>
        <end position="263"/>
    </location>
</feature>
<feature type="transmembrane region" description="Helical" evidence="2">
    <location>
        <begin position="24"/>
        <end position="46"/>
    </location>
</feature>
<evidence type="ECO:0000259" key="3">
    <source>
        <dbReference type="Pfam" id="PF00892"/>
    </source>
</evidence>
<feature type="transmembrane region" description="Helical" evidence="2">
    <location>
        <begin position="248"/>
        <end position="266"/>
    </location>
</feature>
<feature type="transmembrane region" description="Helical" evidence="2">
    <location>
        <begin position="192"/>
        <end position="210"/>
    </location>
</feature>
<dbReference type="Pfam" id="PF00892">
    <property type="entry name" value="EamA"/>
    <property type="match status" value="1"/>
</dbReference>
<keyword evidence="2" id="KW-1133">Transmembrane helix</keyword>
<keyword evidence="5" id="KW-1185">Reference proteome</keyword>
<comment type="similarity">
    <text evidence="1">Belongs to the EamA transporter family.</text>
</comment>
<evidence type="ECO:0000313" key="5">
    <source>
        <dbReference type="Proteomes" id="UP000321181"/>
    </source>
</evidence>
<reference evidence="4 5" key="1">
    <citation type="submission" date="2019-07" db="EMBL/GenBank/DDBJ databases">
        <title>Whole genome shotgun sequence of Cellulomonas aerilata NBRC 106308.</title>
        <authorList>
            <person name="Hosoyama A."/>
            <person name="Uohara A."/>
            <person name="Ohji S."/>
            <person name="Ichikawa N."/>
        </authorList>
    </citation>
    <scope>NUCLEOTIDE SEQUENCE [LARGE SCALE GENOMIC DNA]</scope>
    <source>
        <strain evidence="4 5">NBRC 106308</strain>
    </source>
</reference>
<dbReference type="InterPro" id="IPR000620">
    <property type="entry name" value="EamA_dom"/>
</dbReference>
<dbReference type="InterPro" id="IPR037185">
    <property type="entry name" value="EmrE-like"/>
</dbReference>
<accession>A0A512DAM2</accession>
<protein>
    <submittedName>
        <fullName evidence="4">Membrane protein</fullName>
    </submittedName>
</protein>
<feature type="transmembrane region" description="Helical" evidence="2">
    <location>
        <begin position="134"/>
        <end position="154"/>
    </location>
</feature>
<comment type="caution">
    <text evidence="4">The sequence shown here is derived from an EMBL/GenBank/DDBJ whole genome shotgun (WGS) entry which is preliminary data.</text>
</comment>
<sequence length="280" mass="28539">MTQVLVSAASNQTGAGLGAQAFDIVGPVGVVAVRQAVAAAVLLPVARPPLCRMTWTQWWPTLLLALVFGTMNLTLYLAIDRIGLGLAITLEFLGPLTLTLAASRTRPDVVTAILAAAGVYVLVLPGPADDVLGLALGLTAGVCWAAYIVLNRVVGVRLTGLQAPTLASGLCALGYLPVLVTITVAASWDASAVTRAVAAGLLSSVVPYAVDLVTLRTVTPRQFGLLSSAQPAMAALVGLLLLSQPLAVHEWLGIAIVIAANALAVATNATTAPTERAAGQ</sequence>
<feature type="transmembrane region" description="Helical" evidence="2">
    <location>
        <begin position="166"/>
        <end position="186"/>
    </location>
</feature>
<organism evidence="4 5">
    <name type="scientific">Cellulomonas aerilata</name>
    <dbReference type="NCBI Taxonomy" id="515326"/>
    <lineage>
        <taxon>Bacteria</taxon>
        <taxon>Bacillati</taxon>
        <taxon>Actinomycetota</taxon>
        <taxon>Actinomycetes</taxon>
        <taxon>Micrococcales</taxon>
        <taxon>Cellulomonadaceae</taxon>
        <taxon>Cellulomonas</taxon>
    </lineage>
</organism>
<name>A0A512DAM2_9CELL</name>
<dbReference type="GO" id="GO:0016020">
    <property type="term" value="C:membrane"/>
    <property type="evidence" value="ECO:0007669"/>
    <property type="project" value="InterPro"/>
</dbReference>
<dbReference type="AlphaFoldDB" id="A0A512DAM2"/>
<evidence type="ECO:0000256" key="2">
    <source>
        <dbReference type="SAM" id="Phobius"/>
    </source>
</evidence>